<evidence type="ECO:0000256" key="2">
    <source>
        <dbReference type="ARBA" id="ARBA00004370"/>
    </source>
</evidence>
<protein>
    <recommendedName>
        <fullName evidence="3">histidine kinase</fullName>
        <ecNumber evidence="3">2.7.13.3</ecNumber>
    </recommendedName>
</protein>
<keyword evidence="9" id="KW-0902">Two-component regulatory system</keyword>
<comment type="catalytic activity">
    <reaction evidence="1">
        <text>ATP + protein L-histidine = ADP + protein N-phospho-L-histidine.</text>
        <dbReference type="EC" id="2.7.13.3"/>
    </reaction>
</comment>
<evidence type="ECO:0000256" key="5">
    <source>
        <dbReference type="ARBA" id="ARBA00022679"/>
    </source>
</evidence>
<keyword evidence="6 11" id="KW-0812">Transmembrane</keyword>
<evidence type="ECO:0000256" key="6">
    <source>
        <dbReference type="ARBA" id="ARBA00022692"/>
    </source>
</evidence>
<dbReference type="SUPFAM" id="SSF55874">
    <property type="entry name" value="ATPase domain of HSP90 chaperone/DNA topoisomerase II/histidine kinase"/>
    <property type="match status" value="1"/>
</dbReference>
<keyword evidence="4" id="KW-0597">Phosphoprotein</keyword>
<evidence type="ECO:0000313" key="15">
    <source>
        <dbReference type="Proteomes" id="UP000474802"/>
    </source>
</evidence>
<dbReference type="SMART" id="SM00387">
    <property type="entry name" value="HATPase_c"/>
    <property type="match status" value="1"/>
</dbReference>
<dbReference type="PANTHER" id="PTHR45436:SF5">
    <property type="entry name" value="SENSOR HISTIDINE KINASE TRCS"/>
    <property type="match status" value="1"/>
</dbReference>
<dbReference type="AlphaFoldDB" id="A0A6M1SF18"/>
<dbReference type="GO" id="GO:0005886">
    <property type="term" value="C:plasma membrane"/>
    <property type="evidence" value="ECO:0007669"/>
    <property type="project" value="TreeGrafter"/>
</dbReference>
<dbReference type="Pfam" id="PF02518">
    <property type="entry name" value="HATPase_c"/>
    <property type="match status" value="1"/>
</dbReference>
<dbReference type="EC" id="2.7.13.3" evidence="3"/>
<feature type="transmembrane region" description="Helical" evidence="11">
    <location>
        <begin position="161"/>
        <end position="180"/>
    </location>
</feature>
<dbReference type="RefSeq" id="WP_164534359.1">
    <property type="nucleotide sequence ID" value="NZ_JAALFG010000002.1"/>
</dbReference>
<evidence type="ECO:0000256" key="11">
    <source>
        <dbReference type="SAM" id="Phobius"/>
    </source>
</evidence>
<dbReference type="InterPro" id="IPR004358">
    <property type="entry name" value="Sig_transdc_His_kin-like_C"/>
</dbReference>
<accession>A0A6M1SF18</accession>
<evidence type="ECO:0000256" key="3">
    <source>
        <dbReference type="ARBA" id="ARBA00012438"/>
    </source>
</evidence>
<dbReference type="SUPFAM" id="SSF47384">
    <property type="entry name" value="Homodimeric domain of signal transducing histidine kinase"/>
    <property type="match status" value="1"/>
</dbReference>
<keyword evidence="5" id="KW-0808">Transferase</keyword>
<evidence type="ECO:0000313" key="14">
    <source>
        <dbReference type="EMBL" id="NGP18127.1"/>
    </source>
</evidence>
<dbReference type="InterPro" id="IPR050428">
    <property type="entry name" value="TCS_sensor_his_kinase"/>
</dbReference>
<dbReference type="InterPro" id="IPR003594">
    <property type="entry name" value="HATPase_dom"/>
</dbReference>
<dbReference type="InterPro" id="IPR005467">
    <property type="entry name" value="His_kinase_dom"/>
</dbReference>
<dbReference type="Gene3D" id="1.10.287.130">
    <property type="match status" value="1"/>
</dbReference>
<dbReference type="InterPro" id="IPR003661">
    <property type="entry name" value="HisK_dim/P_dom"/>
</dbReference>
<evidence type="ECO:0000256" key="8">
    <source>
        <dbReference type="ARBA" id="ARBA00022989"/>
    </source>
</evidence>
<sequence length="445" mass="48947">MNRQSLGLRLMGLAASMVVFSLILAGFILHTLFVANLESSVQEDLEAALTRIVALIDPDAAQPTIRSPLPDPRYDTPLGGRYWQIEDSDTGAISRSRSLFDQQLSGEQGRDTGTFHFANDDNLHLIMIRRPIELGDRHFEITVGEDHEPIHEAGMRFAWDIARLFSLLALGILGIAWVQLRMSLRPLNRLRSAVDDVRRGDVERMTEAFPSEIQPLVDEVNALLAERHSLAERGRRRAADLAHGLKTPLAAVHGVAMRLRDRGDDTDAEALDNLAQEMSSRVDYQMRLASLRPRSREHRESSSLNTAVLRTMTVLRKTGRGEMLHWKAELGEELMVDIHRQDLLELVGVTLENAAKWARSSVVIQSATEGHVALMTVADDGPGIAPEHMAKLGARGVRHDESVPGTGLGLAIATEILELNGGTISYAAAPLGGLLVEIRLPLALS</sequence>
<dbReference type="Proteomes" id="UP000474802">
    <property type="component" value="Unassembled WGS sequence"/>
</dbReference>
<dbReference type="InterPro" id="IPR036097">
    <property type="entry name" value="HisK_dim/P_sf"/>
</dbReference>
<comment type="caution">
    <text evidence="14">The sequence shown here is derived from an EMBL/GenBank/DDBJ whole genome shotgun (WGS) entry which is preliminary data.</text>
</comment>
<keyword evidence="10 11" id="KW-0472">Membrane</keyword>
<dbReference type="EMBL" id="JAALFG010000002">
    <property type="protein sequence ID" value="NGP18127.1"/>
    <property type="molecule type" value="Genomic_DNA"/>
</dbReference>
<feature type="transmembrane region" description="Helical" evidence="11">
    <location>
        <begin position="12"/>
        <end position="35"/>
    </location>
</feature>
<dbReference type="GO" id="GO:0000155">
    <property type="term" value="F:phosphorelay sensor kinase activity"/>
    <property type="evidence" value="ECO:0007669"/>
    <property type="project" value="InterPro"/>
</dbReference>
<gene>
    <name evidence="14" type="ORF">G5575_11065</name>
</gene>
<keyword evidence="8 11" id="KW-1133">Transmembrane helix</keyword>
<reference evidence="14 15" key="2">
    <citation type="submission" date="2020-03" db="EMBL/GenBank/DDBJ databases">
        <title>Devosia chinhatensis sp. nov., isolated from a hexachlorocyclohexane (HCH) dump site in India.</title>
        <authorList>
            <person name="Kumar M."/>
            <person name="Lal R."/>
        </authorList>
    </citation>
    <scope>NUCLEOTIDE SEQUENCE [LARGE SCALE GENOMIC DNA]</scope>
    <source>
        <strain evidence="14 15">H239</strain>
    </source>
</reference>
<dbReference type="PRINTS" id="PR00344">
    <property type="entry name" value="BCTRLSENSOR"/>
</dbReference>
<dbReference type="PROSITE" id="PS50885">
    <property type="entry name" value="HAMP"/>
    <property type="match status" value="1"/>
</dbReference>
<dbReference type="Gene3D" id="3.30.565.10">
    <property type="entry name" value="Histidine kinase-like ATPase, C-terminal domain"/>
    <property type="match status" value="1"/>
</dbReference>
<feature type="domain" description="HAMP" evidence="13">
    <location>
        <begin position="181"/>
        <end position="232"/>
    </location>
</feature>
<name>A0A6M1SF18_9HYPH</name>
<evidence type="ECO:0000259" key="13">
    <source>
        <dbReference type="PROSITE" id="PS50885"/>
    </source>
</evidence>
<comment type="subcellular location">
    <subcellularLocation>
        <location evidence="2">Membrane</location>
    </subcellularLocation>
</comment>
<keyword evidence="7 14" id="KW-0418">Kinase</keyword>
<feature type="domain" description="Histidine kinase" evidence="12">
    <location>
        <begin position="240"/>
        <end position="444"/>
    </location>
</feature>
<reference evidence="14 15" key="1">
    <citation type="submission" date="2020-02" db="EMBL/GenBank/DDBJ databases">
        <authorList>
            <person name="Khan S.A."/>
            <person name="Jeon C.O."/>
            <person name="Chun B.H."/>
        </authorList>
    </citation>
    <scope>NUCLEOTIDE SEQUENCE [LARGE SCALE GENOMIC DNA]</scope>
    <source>
        <strain evidence="14 15">H239</strain>
    </source>
</reference>
<dbReference type="InterPro" id="IPR003660">
    <property type="entry name" value="HAMP_dom"/>
</dbReference>
<evidence type="ECO:0000259" key="12">
    <source>
        <dbReference type="PROSITE" id="PS50109"/>
    </source>
</evidence>
<evidence type="ECO:0000256" key="4">
    <source>
        <dbReference type="ARBA" id="ARBA00022553"/>
    </source>
</evidence>
<dbReference type="PROSITE" id="PS50109">
    <property type="entry name" value="HIS_KIN"/>
    <property type="match status" value="1"/>
</dbReference>
<proteinExistence type="predicted"/>
<evidence type="ECO:0000256" key="7">
    <source>
        <dbReference type="ARBA" id="ARBA00022777"/>
    </source>
</evidence>
<dbReference type="InterPro" id="IPR036890">
    <property type="entry name" value="HATPase_C_sf"/>
</dbReference>
<evidence type="ECO:0000256" key="10">
    <source>
        <dbReference type="ARBA" id="ARBA00023136"/>
    </source>
</evidence>
<evidence type="ECO:0000256" key="9">
    <source>
        <dbReference type="ARBA" id="ARBA00023012"/>
    </source>
</evidence>
<dbReference type="CDD" id="cd00082">
    <property type="entry name" value="HisKA"/>
    <property type="match status" value="1"/>
</dbReference>
<evidence type="ECO:0000256" key="1">
    <source>
        <dbReference type="ARBA" id="ARBA00000085"/>
    </source>
</evidence>
<organism evidence="14 15">
    <name type="scientific">Devosia aurantiaca</name>
    <dbReference type="NCBI Taxonomy" id="2714858"/>
    <lineage>
        <taxon>Bacteria</taxon>
        <taxon>Pseudomonadati</taxon>
        <taxon>Pseudomonadota</taxon>
        <taxon>Alphaproteobacteria</taxon>
        <taxon>Hyphomicrobiales</taxon>
        <taxon>Devosiaceae</taxon>
        <taxon>Devosia</taxon>
    </lineage>
</organism>
<keyword evidence="15" id="KW-1185">Reference proteome</keyword>
<dbReference type="PANTHER" id="PTHR45436">
    <property type="entry name" value="SENSOR HISTIDINE KINASE YKOH"/>
    <property type="match status" value="1"/>
</dbReference>